<dbReference type="AlphaFoldDB" id="A0AAV4RU98"/>
<feature type="compositionally biased region" description="Basic and acidic residues" evidence="1">
    <location>
        <begin position="1"/>
        <end position="17"/>
    </location>
</feature>
<protein>
    <submittedName>
        <fullName evidence="2">Uncharacterized protein</fullName>
    </submittedName>
</protein>
<dbReference type="Proteomes" id="UP001054837">
    <property type="component" value="Unassembled WGS sequence"/>
</dbReference>
<keyword evidence="3" id="KW-1185">Reference proteome</keyword>
<feature type="region of interest" description="Disordered" evidence="1">
    <location>
        <begin position="1"/>
        <end position="68"/>
    </location>
</feature>
<proteinExistence type="predicted"/>
<evidence type="ECO:0000313" key="3">
    <source>
        <dbReference type="Proteomes" id="UP001054837"/>
    </source>
</evidence>
<evidence type="ECO:0000256" key="1">
    <source>
        <dbReference type="SAM" id="MobiDB-lite"/>
    </source>
</evidence>
<feature type="compositionally biased region" description="Basic and acidic residues" evidence="1">
    <location>
        <begin position="38"/>
        <end position="68"/>
    </location>
</feature>
<comment type="caution">
    <text evidence="2">The sequence shown here is derived from an EMBL/GenBank/DDBJ whole genome shotgun (WGS) entry which is preliminary data.</text>
</comment>
<dbReference type="EMBL" id="BPLQ01006628">
    <property type="protein sequence ID" value="GIY24032.1"/>
    <property type="molecule type" value="Genomic_DNA"/>
</dbReference>
<gene>
    <name evidence="2" type="ORF">CDAR_591981</name>
</gene>
<evidence type="ECO:0000313" key="2">
    <source>
        <dbReference type="EMBL" id="GIY24032.1"/>
    </source>
</evidence>
<accession>A0AAV4RU98</accession>
<sequence>MDKVIKSTKDQRDEFPTRNKTKNVAGTRAHIAIPPGSEKSRNLHREKSKENRDKVTKSTKDQRDEFPT</sequence>
<name>A0AAV4RU98_9ARAC</name>
<organism evidence="2 3">
    <name type="scientific">Caerostris darwini</name>
    <dbReference type="NCBI Taxonomy" id="1538125"/>
    <lineage>
        <taxon>Eukaryota</taxon>
        <taxon>Metazoa</taxon>
        <taxon>Ecdysozoa</taxon>
        <taxon>Arthropoda</taxon>
        <taxon>Chelicerata</taxon>
        <taxon>Arachnida</taxon>
        <taxon>Araneae</taxon>
        <taxon>Araneomorphae</taxon>
        <taxon>Entelegynae</taxon>
        <taxon>Araneoidea</taxon>
        <taxon>Araneidae</taxon>
        <taxon>Caerostris</taxon>
    </lineage>
</organism>
<reference evidence="2 3" key="1">
    <citation type="submission" date="2021-06" db="EMBL/GenBank/DDBJ databases">
        <title>Caerostris darwini draft genome.</title>
        <authorList>
            <person name="Kono N."/>
            <person name="Arakawa K."/>
        </authorList>
    </citation>
    <scope>NUCLEOTIDE SEQUENCE [LARGE SCALE GENOMIC DNA]</scope>
</reference>